<feature type="transmembrane region" description="Helical" evidence="2">
    <location>
        <begin position="35"/>
        <end position="55"/>
    </location>
</feature>
<evidence type="ECO:0000256" key="2">
    <source>
        <dbReference type="SAM" id="Phobius"/>
    </source>
</evidence>
<dbReference type="EMBL" id="PCWK01000019">
    <property type="protein sequence ID" value="PIR02666.1"/>
    <property type="molecule type" value="Genomic_DNA"/>
</dbReference>
<protein>
    <submittedName>
        <fullName evidence="3">Uncharacterized protein</fullName>
    </submittedName>
</protein>
<organism evidence="3 4">
    <name type="scientific">Candidatus Nealsonbacteria bacterium CG11_big_fil_rev_8_21_14_0_20_35_11</name>
    <dbReference type="NCBI Taxonomy" id="1974713"/>
    <lineage>
        <taxon>Bacteria</taxon>
        <taxon>Candidatus Nealsoniibacteriota</taxon>
    </lineage>
</organism>
<feature type="region of interest" description="Disordered" evidence="1">
    <location>
        <begin position="64"/>
        <end position="85"/>
    </location>
</feature>
<dbReference type="AlphaFoldDB" id="A0A2H0N3I3"/>
<evidence type="ECO:0000313" key="4">
    <source>
        <dbReference type="Proteomes" id="UP000231139"/>
    </source>
</evidence>
<comment type="caution">
    <text evidence="3">The sequence shown here is derived from an EMBL/GenBank/DDBJ whole genome shotgun (WGS) entry which is preliminary data.</text>
</comment>
<dbReference type="Proteomes" id="UP000231139">
    <property type="component" value="Unassembled WGS sequence"/>
</dbReference>
<sequence length="85" mass="9382">MKNFLKNLYNLIGGIGIGFGGGMTIGKIVLLEESYYWLITALAFVLGGFFLALGITTKPSQKIEKEKPEEAKITEEKESRGIQDI</sequence>
<name>A0A2H0N3I3_9BACT</name>
<feature type="transmembrane region" description="Helical" evidence="2">
    <location>
        <begin position="7"/>
        <end position="29"/>
    </location>
</feature>
<reference evidence="3 4" key="1">
    <citation type="submission" date="2017-09" db="EMBL/GenBank/DDBJ databases">
        <title>Depth-based differentiation of microbial function through sediment-hosted aquifers and enrichment of novel symbionts in the deep terrestrial subsurface.</title>
        <authorList>
            <person name="Probst A.J."/>
            <person name="Ladd B."/>
            <person name="Jarett J.K."/>
            <person name="Geller-Mcgrath D.E."/>
            <person name="Sieber C.M."/>
            <person name="Emerson J.B."/>
            <person name="Anantharaman K."/>
            <person name="Thomas B.C."/>
            <person name="Malmstrom R."/>
            <person name="Stieglmeier M."/>
            <person name="Klingl A."/>
            <person name="Woyke T."/>
            <person name="Ryan C.M."/>
            <person name="Banfield J.F."/>
        </authorList>
    </citation>
    <scope>NUCLEOTIDE SEQUENCE [LARGE SCALE GENOMIC DNA]</scope>
    <source>
        <strain evidence="3">CG11_big_fil_rev_8_21_14_0_20_35_11</strain>
    </source>
</reference>
<proteinExistence type="predicted"/>
<evidence type="ECO:0000256" key="1">
    <source>
        <dbReference type="SAM" id="MobiDB-lite"/>
    </source>
</evidence>
<accession>A0A2H0N3I3</accession>
<evidence type="ECO:0000313" key="3">
    <source>
        <dbReference type="EMBL" id="PIR02666.1"/>
    </source>
</evidence>
<keyword evidence="2" id="KW-1133">Transmembrane helix</keyword>
<keyword evidence="2" id="KW-0472">Membrane</keyword>
<keyword evidence="2" id="KW-0812">Transmembrane</keyword>
<gene>
    <name evidence="3" type="ORF">COV62_00905</name>
</gene>